<protein>
    <submittedName>
        <fullName evidence="1">Uncharacterized protein</fullName>
    </submittedName>
</protein>
<organism evidence="1">
    <name type="scientific">marine sediment metagenome</name>
    <dbReference type="NCBI Taxonomy" id="412755"/>
    <lineage>
        <taxon>unclassified sequences</taxon>
        <taxon>metagenomes</taxon>
        <taxon>ecological metagenomes</taxon>
    </lineage>
</organism>
<dbReference type="EMBL" id="LAZR01000720">
    <property type="protein sequence ID" value="KKN59626.1"/>
    <property type="molecule type" value="Genomic_DNA"/>
</dbReference>
<gene>
    <name evidence="1" type="ORF">LCGC14_0540230</name>
</gene>
<dbReference type="AlphaFoldDB" id="A0A0F9UEF8"/>
<proteinExistence type="predicted"/>
<dbReference type="Gene3D" id="1.10.1220.10">
    <property type="entry name" value="Met repressor-like"/>
    <property type="match status" value="1"/>
</dbReference>
<dbReference type="InterPro" id="IPR013321">
    <property type="entry name" value="Arc_rbn_hlx_hlx"/>
</dbReference>
<reference evidence="1" key="1">
    <citation type="journal article" date="2015" name="Nature">
        <title>Complex archaea that bridge the gap between prokaryotes and eukaryotes.</title>
        <authorList>
            <person name="Spang A."/>
            <person name="Saw J.H."/>
            <person name="Jorgensen S.L."/>
            <person name="Zaremba-Niedzwiedzka K."/>
            <person name="Martijn J."/>
            <person name="Lind A.E."/>
            <person name="van Eijk R."/>
            <person name="Schleper C."/>
            <person name="Guy L."/>
            <person name="Ettema T.J."/>
        </authorList>
    </citation>
    <scope>NUCLEOTIDE SEQUENCE</scope>
</reference>
<evidence type="ECO:0000313" key="1">
    <source>
        <dbReference type="EMBL" id="KKN59626.1"/>
    </source>
</evidence>
<sequence>MKRLYIKDELHKKLKLISVEEEIPMQDLTEEMVIDFLKRRKVKK</sequence>
<dbReference type="GO" id="GO:0006355">
    <property type="term" value="P:regulation of DNA-templated transcription"/>
    <property type="evidence" value="ECO:0007669"/>
    <property type="project" value="InterPro"/>
</dbReference>
<comment type="caution">
    <text evidence="1">The sequence shown here is derived from an EMBL/GenBank/DDBJ whole genome shotgun (WGS) entry which is preliminary data.</text>
</comment>
<accession>A0A0F9UEF8</accession>
<name>A0A0F9UEF8_9ZZZZ</name>